<keyword evidence="3" id="KW-1185">Reference proteome</keyword>
<evidence type="ECO:0000313" key="2">
    <source>
        <dbReference type="EMBL" id="MXP13634.1"/>
    </source>
</evidence>
<dbReference type="Proteomes" id="UP000473531">
    <property type="component" value="Unassembled WGS sequence"/>
</dbReference>
<evidence type="ECO:0000313" key="3">
    <source>
        <dbReference type="Proteomes" id="UP000473531"/>
    </source>
</evidence>
<evidence type="ECO:0000256" key="1">
    <source>
        <dbReference type="SAM" id="Phobius"/>
    </source>
</evidence>
<name>A0A6L7GEJ4_9SPHN</name>
<dbReference type="OrthoDB" id="7433469at2"/>
<keyword evidence="1" id="KW-1133">Transmembrane helix</keyword>
<proteinExistence type="predicted"/>
<keyword evidence="1" id="KW-0472">Membrane</keyword>
<dbReference type="RefSeq" id="WP_160599891.1">
    <property type="nucleotide sequence ID" value="NZ_WTYU01000001.1"/>
</dbReference>
<keyword evidence="1" id="KW-0812">Transmembrane</keyword>
<feature type="transmembrane region" description="Helical" evidence="1">
    <location>
        <begin position="32"/>
        <end position="54"/>
    </location>
</feature>
<comment type="caution">
    <text evidence="2">The sequence shown here is derived from an EMBL/GenBank/DDBJ whole genome shotgun (WGS) entry which is preliminary data.</text>
</comment>
<accession>A0A6L7GEJ4</accession>
<feature type="transmembrane region" description="Helical" evidence="1">
    <location>
        <begin position="91"/>
        <end position="108"/>
    </location>
</feature>
<gene>
    <name evidence="2" type="ORF">GRI44_02555</name>
</gene>
<dbReference type="EMBL" id="WTYU01000001">
    <property type="protein sequence ID" value="MXP13634.1"/>
    <property type="molecule type" value="Genomic_DNA"/>
</dbReference>
<reference evidence="2 3" key="1">
    <citation type="submission" date="2019-12" db="EMBL/GenBank/DDBJ databases">
        <title>Genomic-based taxomic classification of the family Erythrobacteraceae.</title>
        <authorList>
            <person name="Xu L."/>
        </authorList>
    </citation>
    <scope>NUCLEOTIDE SEQUENCE [LARGE SCALE GENOMIC DNA]</scope>
    <source>
        <strain evidence="2 3">KCTC 52259</strain>
    </source>
</reference>
<organism evidence="2 3">
    <name type="scientific">Allopontixanthobacter confluentis</name>
    <dbReference type="NCBI Taxonomy" id="1849021"/>
    <lineage>
        <taxon>Bacteria</taxon>
        <taxon>Pseudomonadati</taxon>
        <taxon>Pseudomonadota</taxon>
        <taxon>Alphaproteobacteria</taxon>
        <taxon>Sphingomonadales</taxon>
        <taxon>Erythrobacteraceae</taxon>
        <taxon>Allopontixanthobacter</taxon>
    </lineage>
</organism>
<dbReference type="AlphaFoldDB" id="A0A6L7GEJ4"/>
<feature type="transmembrane region" description="Helical" evidence="1">
    <location>
        <begin position="66"/>
        <end position="85"/>
    </location>
</feature>
<evidence type="ECO:0008006" key="4">
    <source>
        <dbReference type="Google" id="ProtNLM"/>
    </source>
</evidence>
<protein>
    <recommendedName>
        <fullName evidence="4">SPW repeat-containing protein</fullName>
    </recommendedName>
</protein>
<sequence length="116" mass="12046">MRIQTLGRALAIAAGLLGAAHLALTPLAYPNWTIDALWFVGSGLAIVVAAAANFDGFGKTGLRSRLFVALINIAMSCFFAAAWLVLPEPQVIIGGVLFLGLAACSLPARKVRPVAS</sequence>